<reference evidence="1 2" key="1">
    <citation type="submission" date="2022-06" db="EMBL/GenBank/DDBJ databases">
        <title>Ideonella sp. NS12-5 Genome sequencing and assembly.</title>
        <authorList>
            <person name="Jung Y."/>
        </authorList>
    </citation>
    <scope>NUCLEOTIDE SEQUENCE [LARGE SCALE GENOMIC DNA]</scope>
    <source>
        <strain evidence="1 2">NS12-5</strain>
    </source>
</reference>
<keyword evidence="2" id="KW-1185">Reference proteome</keyword>
<comment type="caution">
    <text evidence="1">The sequence shown here is derived from an EMBL/GenBank/DDBJ whole genome shotgun (WGS) entry which is preliminary data.</text>
</comment>
<proteinExistence type="predicted"/>
<dbReference type="RefSeq" id="WP_252771449.1">
    <property type="nucleotide sequence ID" value="NZ_JAMXMC010000012.1"/>
</dbReference>
<evidence type="ECO:0000313" key="1">
    <source>
        <dbReference type="EMBL" id="MCO5978681.1"/>
    </source>
</evidence>
<organism evidence="1 2">
    <name type="scientific">Ideonella oryzae</name>
    <dbReference type="NCBI Taxonomy" id="2937441"/>
    <lineage>
        <taxon>Bacteria</taxon>
        <taxon>Pseudomonadati</taxon>
        <taxon>Pseudomonadota</taxon>
        <taxon>Betaproteobacteria</taxon>
        <taxon>Burkholderiales</taxon>
        <taxon>Sphaerotilaceae</taxon>
        <taxon>Ideonella</taxon>
    </lineage>
</organism>
<gene>
    <name evidence="1" type="ORF">M0L44_18450</name>
</gene>
<dbReference type="Proteomes" id="UP001204851">
    <property type="component" value="Unassembled WGS sequence"/>
</dbReference>
<sequence>MTCILRLSAPNIEHRLAAIRFQPYRLQHGSAHFKVSDREFGDLPGQVQDALEFLREHSQDLQSMMAPGASGSLDFAVHIPSQGFVTNSFPASLVSLAGGLGLGLDLSAYPGEGSHAV</sequence>
<protein>
    <recommendedName>
        <fullName evidence="3">DUF4279 domain-containing protein</fullName>
    </recommendedName>
</protein>
<accession>A0ABT1BR15</accession>
<evidence type="ECO:0000313" key="2">
    <source>
        <dbReference type="Proteomes" id="UP001204851"/>
    </source>
</evidence>
<dbReference type="EMBL" id="JAMXMC010000012">
    <property type="protein sequence ID" value="MCO5978681.1"/>
    <property type="molecule type" value="Genomic_DNA"/>
</dbReference>
<evidence type="ECO:0008006" key="3">
    <source>
        <dbReference type="Google" id="ProtNLM"/>
    </source>
</evidence>
<name>A0ABT1BR15_9BURK</name>